<gene>
    <name evidence="1" type="ORF">LCGC14_1125840</name>
</gene>
<comment type="caution">
    <text evidence="1">The sequence shown here is derived from an EMBL/GenBank/DDBJ whole genome shotgun (WGS) entry which is preliminary data.</text>
</comment>
<accession>A0A0F9MQH8</accession>
<protein>
    <submittedName>
        <fullName evidence="1">Uncharacterized protein</fullName>
    </submittedName>
</protein>
<sequence>MKTKKPTSKGDELMKKYHNDESLQDSFNRQMRELQQVMSSPLNITKLLRSNEANISCKVVG</sequence>
<evidence type="ECO:0000313" key="1">
    <source>
        <dbReference type="EMBL" id="KKN01612.1"/>
    </source>
</evidence>
<dbReference type="EMBL" id="LAZR01005240">
    <property type="protein sequence ID" value="KKN01612.1"/>
    <property type="molecule type" value="Genomic_DNA"/>
</dbReference>
<dbReference type="AlphaFoldDB" id="A0A0F9MQH8"/>
<reference evidence="1" key="1">
    <citation type="journal article" date="2015" name="Nature">
        <title>Complex archaea that bridge the gap between prokaryotes and eukaryotes.</title>
        <authorList>
            <person name="Spang A."/>
            <person name="Saw J.H."/>
            <person name="Jorgensen S.L."/>
            <person name="Zaremba-Niedzwiedzka K."/>
            <person name="Martijn J."/>
            <person name="Lind A.E."/>
            <person name="van Eijk R."/>
            <person name="Schleper C."/>
            <person name="Guy L."/>
            <person name="Ettema T.J."/>
        </authorList>
    </citation>
    <scope>NUCLEOTIDE SEQUENCE</scope>
</reference>
<proteinExistence type="predicted"/>
<organism evidence="1">
    <name type="scientific">marine sediment metagenome</name>
    <dbReference type="NCBI Taxonomy" id="412755"/>
    <lineage>
        <taxon>unclassified sequences</taxon>
        <taxon>metagenomes</taxon>
        <taxon>ecological metagenomes</taxon>
    </lineage>
</organism>
<name>A0A0F9MQH8_9ZZZZ</name>